<dbReference type="EMBL" id="RQTK01000020">
    <property type="protein sequence ID" value="RUS91022.1"/>
    <property type="molecule type" value="Genomic_DNA"/>
</dbReference>
<evidence type="ECO:0000256" key="10">
    <source>
        <dbReference type="PROSITE-ProRule" id="PRU00302"/>
    </source>
</evidence>
<dbReference type="SUPFAM" id="SSF57535">
    <property type="entry name" value="Complement control module/SCR domain"/>
    <property type="match status" value="3"/>
</dbReference>
<comment type="caution">
    <text evidence="15">The sequence shown here is derived from an EMBL/GenBank/DDBJ whole genome shotgun (WGS) entry which is preliminary data.</text>
</comment>
<dbReference type="Pfam" id="PF00084">
    <property type="entry name" value="Sushi"/>
    <property type="match status" value="4"/>
</dbReference>
<reference evidence="15 16" key="1">
    <citation type="submission" date="2019-01" db="EMBL/GenBank/DDBJ databases">
        <title>A draft genome assembly of the solar-powered sea slug Elysia chlorotica.</title>
        <authorList>
            <person name="Cai H."/>
            <person name="Li Q."/>
            <person name="Fang X."/>
            <person name="Li J."/>
            <person name="Curtis N.E."/>
            <person name="Altenburger A."/>
            <person name="Shibata T."/>
            <person name="Feng M."/>
            <person name="Maeda T."/>
            <person name="Schwartz J.A."/>
            <person name="Shigenobu S."/>
            <person name="Lundholm N."/>
            <person name="Nishiyama T."/>
            <person name="Yang H."/>
            <person name="Hasebe M."/>
            <person name="Li S."/>
            <person name="Pierce S.K."/>
            <person name="Wang J."/>
        </authorList>
    </citation>
    <scope>NUCLEOTIDE SEQUENCE [LARGE SCALE GENOMIC DNA]</scope>
    <source>
        <strain evidence="15">EC2010</strain>
        <tissue evidence="15">Whole organism of an adult</tissue>
    </source>
</reference>
<keyword evidence="8" id="KW-0325">Glycoprotein</keyword>
<dbReference type="PANTHER" id="PTHR19325">
    <property type="entry name" value="COMPLEMENT COMPONENT-RELATED SUSHI DOMAIN-CONTAINING"/>
    <property type="match status" value="1"/>
</dbReference>
<dbReference type="STRING" id="188477.A0A3S1BTK8"/>
<evidence type="ECO:0000259" key="14">
    <source>
        <dbReference type="PROSITE" id="PS50923"/>
    </source>
</evidence>
<evidence type="ECO:0000256" key="5">
    <source>
        <dbReference type="ARBA" id="ARBA00022729"/>
    </source>
</evidence>
<feature type="domain" description="Sushi" evidence="14">
    <location>
        <begin position="1"/>
        <end position="61"/>
    </location>
</feature>
<feature type="disulfide bond" evidence="10">
    <location>
        <begin position="32"/>
        <end position="59"/>
    </location>
</feature>
<evidence type="ECO:0000259" key="12">
    <source>
        <dbReference type="PROSITE" id="PS50026"/>
    </source>
</evidence>
<evidence type="ECO:0000256" key="2">
    <source>
        <dbReference type="ARBA" id="ARBA00022525"/>
    </source>
</evidence>
<dbReference type="SMART" id="SM00181">
    <property type="entry name" value="EGF"/>
    <property type="match status" value="2"/>
</dbReference>
<evidence type="ECO:0008006" key="17">
    <source>
        <dbReference type="Google" id="ProtNLM"/>
    </source>
</evidence>
<evidence type="ECO:0000256" key="11">
    <source>
        <dbReference type="SAM" id="MobiDB-lite"/>
    </source>
</evidence>
<keyword evidence="5" id="KW-0732">Signal</keyword>
<comment type="caution">
    <text evidence="9">Lacks conserved residue(s) required for the propagation of feature annotation.</text>
</comment>
<protein>
    <recommendedName>
        <fullName evidence="17">Sushi, von Willebrand factor type A, EGF and pentraxin domain-containing protein 1</fullName>
    </recommendedName>
</protein>
<keyword evidence="6" id="KW-0677">Repeat</keyword>
<dbReference type="Gene3D" id="2.10.25.10">
    <property type="entry name" value="Laminin"/>
    <property type="match status" value="2"/>
</dbReference>
<evidence type="ECO:0000256" key="8">
    <source>
        <dbReference type="ARBA" id="ARBA00023180"/>
    </source>
</evidence>
<keyword evidence="7 9" id="KW-1015">Disulfide bond</keyword>
<accession>A0A3S1BTK8</accession>
<feature type="disulfide bond" evidence="9">
    <location>
        <begin position="123"/>
        <end position="133"/>
    </location>
</feature>
<dbReference type="GO" id="GO:0005576">
    <property type="term" value="C:extracellular region"/>
    <property type="evidence" value="ECO:0007669"/>
    <property type="project" value="UniProtKB-SubCell"/>
</dbReference>
<keyword evidence="3 9" id="KW-0245">EGF-like domain</keyword>
<feature type="domain" description="HYR" evidence="13">
    <location>
        <begin position="570"/>
        <end position="651"/>
    </location>
</feature>
<evidence type="ECO:0000256" key="1">
    <source>
        <dbReference type="ARBA" id="ARBA00004613"/>
    </source>
</evidence>
<feature type="domain" description="EGF-like" evidence="12">
    <location>
        <begin position="119"/>
        <end position="156"/>
    </location>
</feature>
<evidence type="ECO:0000313" key="15">
    <source>
        <dbReference type="EMBL" id="RUS91022.1"/>
    </source>
</evidence>
<dbReference type="SMART" id="SM00179">
    <property type="entry name" value="EGF_CA"/>
    <property type="match status" value="2"/>
</dbReference>
<dbReference type="CDD" id="cd00033">
    <property type="entry name" value="CCP"/>
    <property type="match status" value="3"/>
</dbReference>
<feature type="non-terminal residue" evidence="15">
    <location>
        <position position="1"/>
    </location>
</feature>
<organism evidence="15 16">
    <name type="scientific">Elysia chlorotica</name>
    <name type="common">Eastern emerald elysia</name>
    <name type="synonym">Sea slug</name>
    <dbReference type="NCBI Taxonomy" id="188477"/>
    <lineage>
        <taxon>Eukaryota</taxon>
        <taxon>Metazoa</taxon>
        <taxon>Spiralia</taxon>
        <taxon>Lophotrochozoa</taxon>
        <taxon>Mollusca</taxon>
        <taxon>Gastropoda</taxon>
        <taxon>Heterobranchia</taxon>
        <taxon>Euthyneura</taxon>
        <taxon>Panpulmonata</taxon>
        <taxon>Sacoglossa</taxon>
        <taxon>Placobranchoidea</taxon>
        <taxon>Plakobranchidae</taxon>
        <taxon>Elysia</taxon>
    </lineage>
</organism>
<dbReference type="CDD" id="cd00054">
    <property type="entry name" value="EGF_CA"/>
    <property type="match status" value="2"/>
</dbReference>
<feature type="disulfide bond" evidence="10">
    <location>
        <begin position="3"/>
        <end position="46"/>
    </location>
</feature>
<feature type="disulfide bond" evidence="9">
    <location>
        <begin position="161"/>
        <end position="171"/>
    </location>
</feature>
<feature type="region of interest" description="Disordered" evidence="11">
    <location>
        <begin position="735"/>
        <end position="757"/>
    </location>
</feature>
<evidence type="ECO:0000256" key="4">
    <source>
        <dbReference type="ARBA" id="ARBA00022659"/>
    </source>
</evidence>
<evidence type="ECO:0000259" key="13">
    <source>
        <dbReference type="PROSITE" id="PS50825"/>
    </source>
</evidence>
<dbReference type="InterPro" id="IPR035976">
    <property type="entry name" value="Sushi/SCR/CCP_sf"/>
</dbReference>
<dbReference type="PROSITE" id="PS50825">
    <property type="entry name" value="HYR"/>
    <property type="match status" value="1"/>
</dbReference>
<evidence type="ECO:0000256" key="9">
    <source>
        <dbReference type="PROSITE-ProRule" id="PRU00076"/>
    </source>
</evidence>
<dbReference type="PROSITE" id="PS50026">
    <property type="entry name" value="EGF_3"/>
    <property type="match status" value="2"/>
</dbReference>
<dbReference type="GO" id="GO:0005509">
    <property type="term" value="F:calcium ion binding"/>
    <property type="evidence" value="ECO:0007669"/>
    <property type="project" value="InterPro"/>
</dbReference>
<dbReference type="InterPro" id="IPR049883">
    <property type="entry name" value="NOTCH1_EGF-like"/>
</dbReference>
<dbReference type="InterPro" id="IPR000436">
    <property type="entry name" value="Sushi_SCR_CCP_dom"/>
</dbReference>
<feature type="domain" description="Sushi" evidence="14">
    <location>
        <begin position="358"/>
        <end position="422"/>
    </location>
</feature>
<feature type="compositionally biased region" description="Basic and acidic residues" evidence="11">
    <location>
        <begin position="735"/>
        <end position="748"/>
    </location>
</feature>
<comment type="subcellular location">
    <subcellularLocation>
        <location evidence="1">Secreted</location>
    </subcellularLocation>
</comment>
<dbReference type="Pfam" id="PF02494">
    <property type="entry name" value="HYR"/>
    <property type="match status" value="1"/>
</dbReference>
<sequence length="757" mass="82204">SQCSTIPPGPSNGNQTFEGDGTSYGTIVRFSCDPGYDLIGNTTMLCDSNGQWVGIMPSCKILTCYMPDVPHGTLSANTVEYLRDITLTCDDGYKTSINAINTMSCTASRTLEPQLSCLNIDECAELKPCNMSCFDLPGSYRCECDAGYEVQGNECLDINECTQMNPCDQLCSNLLGSFECSCTDGYTLFNSVDGVEGYFLPPGEDGTRKGDKYLLNRTCVPKQCNAPVIPPNGALLNQSPRYYFNDTIEFKCKLGYRLETPGSGQLVCGSDRTWQGPQVICQRIMCDVEPLSASSLINPGVLTPTNVTSIEFGSSVSINCTRPGLRPVPNFTRTRRCTLINGQYRLDGSVQDYECGVIDCGQPESLTGASYTNVIGTQYGDTAIFGCEAQYTLTGASSINKNTTITCQANGMWDFGSLTCSGKSCADPGQIQFGVQKVSDYRNHVVFECIRRGFELKPPGSLACELSSNGTASYNASLPACVDVNPPVLLKPCANGAITLELAKYTSVGDSVPVIMAIDRETGIKELVIEPAWPSRREYITSAAQVLTFTYTFSDFAGNKAVCKVYVKGKDTTRPSITCPSSAVGLDYSEKLTTVTDDFSKEENITVSYDAPKNLSWAIPFLRINGTVVTATATDEAGNQASCKFDVFYTGDVCSKDYVRQQSNSLVACQNNNPGVTCTVTCDPGYRLFEDVSQSSVTFSCPGPNQPFQRNTDVTCVNIGRYMYYNLEIELNKENEKEGEGEEKKKLEAFGASKTIT</sequence>
<dbReference type="OrthoDB" id="6287073at2759"/>
<dbReference type="Pfam" id="PF07645">
    <property type="entry name" value="EGF_CA"/>
    <property type="match status" value="2"/>
</dbReference>
<keyword evidence="4 10" id="KW-0768">Sushi</keyword>
<dbReference type="InterPro" id="IPR001881">
    <property type="entry name" value="EGF-like_Ca-bd_dom"/>
</dbReference>
<dbReference type="AlphaFoldDB" id="A0A3S1BTK8"/>
<dbReference type="SMART" id="SM00032">
    <property type="entry name" value="CCP"/>
    <property type="match status" value="5"/>
</dbReference>
<proteinExistence type="predicted"/>
<keyword evidence="16" id="KW-1185">Reference proteome</keyword>
<dbReference type="PROSITE" id="PS01187">
    <property type="entry name" value="EGF_CA"/>
    <property type="match status" value="1"/>
</dbReference>
<evidence type="ECO:0000313" key="16">
    <source>
        <dbReference type="Proteomes" id="UP000271974"/>
    </source>
</evidence>
<dbReference type="SUPFAM" id="SSF57196">
    <property type="entry name" value="EGF/Laminin"/>
    <property type="match status" value="2"/>
</dbReference>
<feature type="domain" description="EGF-like" evidence="12">
    <location>
        <begin position="157"/>
        <end position="192"/>
    </location>
</feature>
<dbReference type="PROSITE" id="PS01186">
    <property type="entry name" value="EGF_2"/>
    <property type="match status" value="1"/>
</dbReference>
<name>A0A3S1BTK8_ELYCH</name>
<dbReference type="Proteomes" id="UP000271974">
    <property type="component" value="Unassembled WGS sequence"/>
</dbReference>
<dbReference type="PANTHER" id="PTHR19325:SF575">
    <property type="entry name" value="LOCOMOTION-RELATED PROTEIN HIKARU GENKI"/>
    <property type="match status" value="1"/>
</dbReference>
<dbReference type="FunFam" id="2.10.25.10:FF:000014">
    <property type="entry name" value="Latent-transforming growth factor beta-binding protein 3"/>
    <property type="match status" value="1"/>
</dbReference>
<dbReference type="InterPro" id="IPR018097">
    <property type="entry name" value="EGF_Ca-bd_CS"/>
</dbReference>
<gene>
    <name evidence="15" type="ORF">EGW08_001239</name>
</gene>
<dbReference type="PROSITE" id="PS00010">
    <property type="entry name" value="ASX_HYDROXYL"/>
    <property type="match status" value="2"/>
</dbReference>
<dbReference type="InterPro" id="IPR000742">
    <property type="entry name" value="EGF"/>
</dbReference>
<dbReference type="InterPro" id="IPR000152">
    <property type="entry name" value="EGF-type_Asp/Asn_hydroxyl_site"/>
</dbReference>
<evidence type="ECO:0000256" key="3">
    <source>
        <dbReference type="ARBA" id="ARBA00022536"/>
    </source>
</evidence>
<dbReference type="PROSITE" id="PS50923">
    <property type="entry name" value="SUSHI"/>
    <property type="match status" value="3"/>
</dbReference>
<evidence type="ECO:0000256" key="7">
    <source>
        <dbReference type="ARBA" id="ARBA00023157"/>
    </source>
</evidence>
<feature type="domain" description="Sushi" evidence="14">
    <location>
        <begin position="222"/>
        <end position="283"/>
    </location>
</feature>
<dbReference type="Gene3D" id="2.10.70.10">
    <property type="entry name" value="Complement Module, domain 1"/>
    <property type="match status" value="3"/>
</dbReference>
<dbReference type="InterPro" id="IPR050350">
    <property type="entry name" value="Compl-Cell_Adhes-Reg"/>
</dbReference>
<keyword evidence="2" id="KW-0964">Secreted</keyword>
<evidence type="ECO:0000256" key="6">
    <source>
        <dbReference type="ARBA" id="ARBA00022737"/>
    </source>
</evidence>
<dbReference type="InterPro" id="IPR003410">
    <property type="entry name" value="HYR_dom"/>
</dbReference>